<comment type="caution">
    <text evidence="2">The sequence shown here is derived from an EMBL/GenBank/DDBJ whole genome shotgun (WGS) entry which is preliminary data.</text>
</comment>
<gene>
    <name evidence="2" type="ORF">CVIRNUC_008884</name>
</gene>
<sequence>MVLSVRHIVCSEGKADMEHSAAMNGFGHALISPRVNGTVTGCRGSPNRDLESHAVDEGHAGGHADGSTGAASMVSHPHLMMAMPPAYAAAYLHSPLSQGQLPWYPQQGASAAFPPQGLSLSPTSQQPGATHVHIASDHPEDTAAASKNMMELHELWDEWRSFGERKLKGDQAAGELKRLTNRTVGISAVASQARLNRQLMVELLYKAAGVLEEHKQGPEAETLFSIGETMASLPSRGASVFQNIQNGGRQTVNSVSKPALHATLAAKNEADVKTSAHSNALAKACAWVEQRGGWAGALLAGAAAVVGVELLKRCAGSALGPIMGHHAGASDSFGWEELKRMRHHGNASERRRIQCEVANERGREYLQELRRNRINPFWHKDPPVNTCPMPSDNMPWRPEVPHY</sequence>
<dbReference type="AlphaFoldDB" id="A0AAV1IED0"/>
<evidence type="ECO:0000313" key="3">
    <source>
        <dbReference type="Proteomes" id="UP001314263"/>
    </source>
</evidence>
<name>A0AAV1IED0_9CHLO</name>
<feature type="region of interest" description="Disordered" evidence="1">
    <location>
        <begin position="40"/>
        <end position="71"/>
    </location>
</feature>
<accession>A0AAV1IED0</accession>
<dbReference type="Proteomes" id="UP001314263">
    <property type="component" value="Unassembled WGS sequence"/>
</dbReference>
<dbReference type="EMBL" id="CAUYUE010000013">
    <property type="protein sequence ID" value="CAK0785673.1"/>
    <property type="molecule type" value="Genomic_DNA"/>
</dbReference>
<keyword evidence="3" id="KW-1185">Reference proteome</keyword>
<evidence type="ECO:0000313" key="2">
    <source>
        <dbReference type="EMBL" id="CAK0785673.1"/>
    </source>
</evidence>
<feature type="compositionally biased region" description="Basic and acidic residues" evidence="1">
    <location>
        <begin position="46"/>
        <end position="62"/>
    </location>
</feature>
<reference evidence="2 3" key="1">
    <citation type="submission" date="2023-10" db="EMBL/GenBank/DDBJ databases">
        <authorList>
            <person name="Maclean D."/>
            <person name="Macfadyen A."/>
        </authorList>
    </citation>
    <scope>NUCLEOTIDE SEQUENCE [LARGE SCALE GENOMIC DNA]</scope>
</reference>
<evidence type="ECO:0000256" key="1">
    <source>
        <dbReference type="SAM" id="MobiDB-lite"/>
    </source>
</evidence>
<proteinExistence type="predicted"/>
<organism evidence="2 3">
    <name type="scientific">Coccomyxa viridis</name>
    <dbReference type="NCBI Taxonomy" id="1274662"/>
    <lineage>
        <taxon>Eukaryota</taxon>
        <taxon>Viridiplantae</taxon>
        <taxon>Chlorophyta</taxon>
        <taxon>core chlorophytes</taxon>
        <taxon>Trebouxiophyceae</taxon>
        <taxon>Trebouxiophyceae incertae sedis</taxon>
        <taxon>Coccomyxaceae</taxon>
        <taxon>Coccomyxa</taxon>
    </lineage>
</organism>
<protein>
    <submittedName>
        <fullName evidence="2">Uncharacterized protein</fullName>
    </submittedName>
</protein>